<dbReference type="EMBL" id="JABEMD010000059">
    <property type="protein sequence ID" value="NNH13761.1"/>
    <property type="molecule type" value="Genomic_DNA"/>
</dbReference>
<comment type="caution">
    <text evidence="1">The sequence shown here is derived from an EMBL/GenBank/DDBJ whole genome shotgun (WGS) entry which is preliminary data.</text>
</comment>
<evidence type="ECO:0000313" key="2">
    <source>
        <dbReference type="Proteomes" id="UP000542973"/>
    </source>
</evidence>
<name>A0A849BCZ5_9BURK</name>
<accession>A0A849BCZ5</accession>
<dbReference type="RefSeq" id="WP_053823678.1">
    <property type="nucleotide sequence ID" value="NZ_BAAAEB010000022.1"/>
</dbReference>
<proteinExistence type="predicted"/>
<gene>
    <name evidence="1" type="ORF">HLB16_23190</name>
</gene>
<reference evidence="1 2" key="1">
    <citation type="submission" date="2020-05" db="EMBL/GenBank/DDBJ databases">
        <title>MicrobeNet Type strains.</title>
        <authorList>
            <person name="Nicholson A.C."/>
        </authorList>
    </citation>
    <scope>NUCLEOTIDE SEQUENCE [LARGE SCALE GENOMIC DNA]</scope>
    <source>
        <strain evidence="1 2">ATCC 700815</strain>
    </source>
</reference>
<organism evidence="1 2">
    <name type="scientific">Cupriavidus gilardii</name>
    <dbReference type="NCBI Taxonomy" id="82541"/>
    <lineage>
        <taxon>Bacteria</taxon>
        <taxon>Pseudomonadati</taxon>
        <taxon>Pseudomonadota</taxon>
        <taxon>Betaproteobacteria</taxon>
        <taxon>Burkholderiales</taxon>
        <taxon>Burkholderiaceae</taxon>
        <taxon>Cupriavidus</taxon>
    </lineage>
</organism>
<dbReference type="Proteomes" id="UP000542973">
    <property type="component" value="Unassembled WGS sequence"/>
</dbReference>
<protein>
    <submittedName>
        <fullName evidence="1">Uncharacterized protein</fullName>
    </submittedName>
</protein>
<evidence type="ECO:0000313" key="1">
    <source>
        <dbReference type="EMBL" id="NNH13761.1"/>
    </source>
</evidence>
<dbReference type="AlphaFoldDB" id="A0A849BCZ5"/>
<sequence length="460" mass="47630">MHPCAALALLQPPLAAEPVLSRIPLDAPDPASHVDAALSLLRRRTGVPLAERVATGLPSDRAAAIALLDALLAEGKPAGPLASSSPLAASEWGSSAIAQAHALRDRLRSGASADTDVPMLQHAVEALIGALEATPCGREHAAIRERADAALRAIVGGPPWDLVAMINSDRLPDRQAAVHQVDRLLAHLHGLARTCGPASAADPFPPALRAAICRLARDGGHGLSPAQRTALRQCPGLGPELTPVLHAGSTLSNVAANTLGRLCLHARHCAADARRHADDAVLLAELAALGASARKLADSAPPAGGASARQASEAAREGLLQDALSTRLSAWKPGDIASLHRWITTPALLALRTMVDRAARANPPQDNPPQDEGTSRGASALAAQRRLLRDWIAAYDGLAALLTMRMSTQAQSATKRKAAASPASGQAAEVATANDLFRQLFAIDPVSDAGTALQLDRVRA</sequence>